<gene>
    <name evidence="1" type="ORF">METZ01_LOCUS243399</name>
</gene>
<protein>
    <submittedName>
        <fullName evidence="1">Uncharacterized protein</fullName>
    </submittedName>
</protein>
<feature type="non-terminal residue" evidence="1">
    <location>
        <position position="1"/>
    </location>
</feature>
<accession>A0A382HTX2</accession>
<proteinExistence type="predicted"/>
<reference evidence="1" key="1">
    <citation type="submission" date="2018-05" db="EMBL/GenBank/DDBJ databases">
        <authorList>
            <person name="Lanie J.A."/>
            <person name="Ng W.-L."/>
            <person name="Kazmierczak K.M."/>
            <person name="Andrzejewski T.M."/>
            <person name="Davidsen T.M."/>
            <person name="Wayne K.J."/>
            <person name="Tettelin H."/>
            <person name="Glass J.I."/>
            <person name="Rusch D."/>
            <person name="Podicherti R."/>
            <person name="Tsui H.-C.T."/>
            <person name="Winkler M.E."/>
        </authorList>
    </citation>
    <scope>NUCLEOTIDE SEQUENCE</scope>
</reference>
<name>A0A382HTX2_9ZZZZ</name>
<sequence>WRKNRNPINTCRINKLLTTITLLCFSVAANAETHVCTAENYMYTYERKDERFIKETRINFVMPLYRHKHP</sequence>
<evidence type="ECO:0000313" key="1">
    <source>
        <dbReference type="EMBL" id="SVB90545.1"/>
    </source>
</evidence>
<dbReference type="EMBL" id="UINC01063183">
    <property type="protein sequence ID" value="SVB90545.1"/>
    <property type="molecule type" value="Genomic_DNA"/>
</dbReference>
<organism evidence="1">
    <name type="scientific">marine metagenome</name>
    <dbReference type="NCBI Taxonomy" id="408172"/>
    <lineage>
        <taxon>unclassified sequences</taxon>
        <taxon>metagenomes</taxon>
        <taxon>ecological metagenomes</taxon>
    </lineage>
</organism>
<dbReference type="AlphaFoldDB" id="A0A382HTX2"/>